<evidence type="ECO:0000256" key="4">
    <source>
        <dbReference type="ARBA" id="ARBA00022729"/>
    </source>
</evidence>
<reference evidence="6 7" key="1">
    <citation type="submission" date="2024-06" db="EMBL/GenBank/DDBJ databases">
        <title>The Natural Products Discovery Center: Release of the First 8490 Sequenced Strains for Exploring Actinobacteria Biosynthetic Diversity.</title>
        <authorList>
            <person name="Kalkreuter E."/>
            <person name="Kautsar S.A."/>
            <person name="Yang D."/>
            <person name="Bader C.D."/>
            <person name="Teijaro C.N."/>
            <person name="Fluegel L."/>
            <person name="Davis C.M."/>
            <person name="Simpson J.R."/>
            <person name="Lauterbach L."/>
            <person name="Steele A.D."/>
            <person name="Gui C."/>
            <person name="Meng S."/>
            <person name="Li G."/>
            <person name="Viehrig K."/>
            <person name="Ye F."/>
            <person name="Su P."/>
            <person name="Kiefer A.F."/>
            <person name="Nichols A."/>
            <person name="Cepeda A.J."/>
            <person name="Yan W."/>
            <person name="Fan B."/>
            <person name="Jiang Y."/>
            <person name="Adhikari A."/>
            <person name="Zheng C.-J."/>
            <person name="Schuster L."/>
            <person name="Cowan T.M."/>
            <person name="Smanski M.J."/>
            <person name="Chevrette M.G."/>
            <person name="De Carvalho L.P.S."/>
            <person name="Shen B."/>
        </authorList>
    </citation>
    <scope>NUCLEOTIDE SEQUENCE [LARGE SCALE GENOMIC DNA]</scope>
    <source>
        <strain evidence="6 7">NPDC019434</strain>
    </source>
</reference>
<dbReference type="Gene3D" id="3.40.50.1980">
    <property type="entry name" value="Nitrogenase molybdenum iron protein domain"/>
    <property type="match status" value="2"/>
</dbReference>
<dbReference type="InterPro" id="IPR002491">
    <property type="entry name" value="ABC_transptr_periplasmic_BD"/>
</dbReference>
<dbReference type="PANTHER" id="PTHR30532:SF25">
    <property type="entry name" value="IRON(III) DICITRATE-BINDING PERIPLASMIC PROTEIN"/>
    <property type="match status" value="1"/>
</dbReference>
<evidence type="ECO:0000313" key="6">
    <source>
        <dbReference type="EMBL" id="MEU2120610.1"/>
    </source>
</evidence>
<evidence type="ECO:0000313" key="7">
    <source>
        <dbReference type="Proteomes" id="UP001550535"/>
    </source>
</evidence>
<dbReference type="PANTHER" id="PTHR30532">
    <property type="entry name" value="IRON III DICITRATE-BINDING PERIPLASMIC PROTEIN"/>
    <property type="match status" value="1"/>
</dbReference>
<dbReference type="SUPFAM" id="SSF53807">
    <property type="entry name" value="Helical backbone' metal receptor"/>
    <property type="match status" value="1"/>
</dbReference>
<gene>
    <name evidence="6" type="ORF">ABZ507_02160</name>
</gene>
<dbReference type="EMBL" id="JBEYBR010000003">
    <property type="protein sequence ID" value="MEU2120610.1"/>
    <property type="molecule type" value="Genomic_DNA"/>
</dbReference>
<keyword evidence="3" id="KW-0813">Transport</keyword>
<comment type="subcellular location">
    <subcellularLocation>
        <location evidence="1">Cell envelope</location>
    </subcellularLocation>
</comment>
<comment type="caution">
    <text evidence="6">The sequence shown here is derived from an EMBL/GenBank/DDBJ whole genome shotgun (WGS) entry which is preliminary data.</text>
</comment>
<organism evidence="6 7">
    <name type="scientific">Nocardia niwae</name>
    <dbReference type="NCBI Taxonomy" id="626084"/>
    <lineage>
        <taxon>Bacteria</taxon>
        <taxon>Bacillati</taxon>
        <taxon>Actinomycetota</taxon>
        <taxon>Actinomycetes</taxon>
        <taxon>Mycobacteriales</taxon>
        <taxon>Nocardiaceae</taxon>
        <taxon>Nocardia</taxon>
    </lineage>
</organism>
<protein>
    <submittedName>
        <fullName evidence="6">ABC transporter substrate-binding protein</fullName>
    </submittedName>
</protein>
<dbReference type="Pfam" id="PF01497">
    <property type="entry name" value="Peripla_BP_2"/>
    <property type="match status" value="1"/>
</dbReference>
<keyword evidence="4" id="KW-0732">Signal</keyword>
<dbReference type="InterPro" id="IPR051313">
    <property type="entry name" value="Bact_iron-sidero_bind"/>
</dbReference>
<dbReference type="PROSITE" id="PS50983">
    <property type="entry name" value="FE_B12_PBP"/>
    <property type="match status" value="1"/>
</dbReference>
<evidence type="ECO:0000256" key="2">
    <source>
        <dbReference type="ARBA" id="ARBA00008814"/>
    </source>
</evidence>
<feature type="domain" description="Fe/B12 periplasmic-binding" evidence="5">
    <location>
        <begin position="105"/>
        <end position="361"/>
    </location>
</feature>
<keyword evidence="7" id="KW-1185">Reference proteome</keyword>
<comment type="similarity">
    <text evidence="2">Belongs to the bacterial solute-binding protein 8 family.</text>
</comment>
<dbReference type="RefSeq" id="WP_084488663.1">
    <property type="nucleotide sequence ID" value="NZ_JBEYBM010000003.1"/>
</dbReference>
<accession>A0ABV2X432</accession>
<dbReference type="Proteomes" id="UP001550535">
    <property type="component" value="Unassembled WGS sequence"/>
</dbReference>
<evidence type="ECO:0000259" key="5">
    <source>
        <dbReference type="PROSITE" id="PS50983"/>
    </source>
</evidence>
<proteinExistence type="inferred from homology"/>
<sequence>MPVSDVMHGGTRIRAIRHRNSAAGHRFRAVVAACAALLVAGCGGTTDDSASIVRTTTNIAGAGVVGLERDTTRACALPSAPDPGEATRSVTHASGVSEVPADPQRIVVLTTSALDAVCALGLWERVVGTVTMDGPSPQPAYLGTGVLKIPGVGTAEQPDPARIASLHPDLILGEIPTGAASFTALQAIAPTVLVGSGNSWQAEFAAFAAGLGRRGAAETALQNYRTEARDTGATLAAGQTQASVVRFTADTERVQGGDSFSGQVLGDAGVQRPAAQRGASFDVREDEFATKVEGDVVYVILAGPEGKKHGETVLRTDEWKELGAATDRRVFAVEDSVWHGEGLTAARALLTDLRNTLNGYVTD</sequence>
<evidence type="ECO:0000256" key="1">
    <source>
        <dbReference type="ARBA" id="ARBA00004196"/>
    </source>
</evidence>
<evidence type="ECO:0000256" key="3">
    <source>
        <dbReference type="ARBA" id="ARBA00022448"/>
    </source>
</evidence>
<name>A0ABV2X432_9NOCA</name>